<protein>
    <submittedName>
        <fullName evidence="1">Uncharacterized protein</fullName>
    </submittedName>
</protein>
<gene>
    <name evidence="1" type="ORF">OCTVUL_1B027714</name>
</gene>
<keyword evidence="2" id="KW-1185">Reference proteome</keyword>
<evidence type="ECO:0000313" key="1">
    <source>
        <dbReference type="EMBL" id="CAI9732719.1"/>
    </source>
</evidence>
<organism evidence="1 2">
    <name type="scientific">Octopus vulgaris</name>
    <name type="common">Common octopus</name>
    <dbReference type="NCBI Taxonomy" id="6645"/>
    <lineage>
        <taxon>Eukaryota</taxon>
        <taxon>Metazoa</taxon>
        <taxon>Spiralia</taxon>
        <taxon>Lophotrochozoa</taxon>
        <taxon>Mollusca</taxon>
        <taxon>Cephalopoda</taxon>
        <taxon>Coleoidea</taxon>
        <taxon>Octopodiformes</taxon>
        <taxon>Octopoda</taxon>
        <taxon>Incirrata</taxon>
        <taxon>Octopodidae</taxon>
        <taxon>Octopus</taxon>
    </lineage>
</organism>
<accession>A0AA36BES9</accession>
<name>A0AA36BES9_OCTVU</name>
<dbReference type="SUPFAM" id="SSF140996">
    <property type="entry name" value="Hermes dimerisation domain"/>
    <property type="match status" value="1"/>
</dbReference>
<evidence type="ECO:0000313" key="2">
    <source>
        <dbReference type="Proteomes" id="UP001162480"/>
    </source>
</evidence>
<dbReference type="AlphaFoldDB" id="A0AA36BES9"/>
<dbReference type="Proteomes" id="UP001162480">
    <property type="component" value="Chromosome 14"/>
</dbReference>
<sequence>MCQPQEITIKRQAMSLYNLKSHVKRKHPVHAIQFEERIEARSSLGNQSSGSSVSSYSSQPYAKKAYQTSISQVFAQTACTSACQSMVDRRIVDLFVNNMLPLHVVESSTLVGLIKMLNLSKMLMSCRTLCRIILASHTQLEKYLTRYSYWLVFKFFMERFPRQFIGESLLLEVPR</sequence>
<dbReference type="EMBL" id="OX597827">
    <property type="protein sequence ID" value="CAI9732719.1"/>
    <property type="molecule type" value="Genomic_DNA"/>
</dbReference>
<reference evidence="1" key="1">
    <citation type="submission" date="2023-08" db="EMBL/GenBank/DDBJ databases">
        <authorList>
            <person name="Alioto T."/>
            <person name="Alioto T."/>
            <person name="Gomez Garrido J."/>
        </authorList>
    </citation>
    <scope>NUCLEOTIDE SEQUENCE</scope>
</reference>
<proteinExistence type="predicted"/>